<feature type="domain" description="HPt" evidence="2">
    <location>
        <begin position="20"/>
        <end position="114"/>
    </location>
</feature>
<name>A0A8J8FK93_9BACT</name>
<evidence type="ECO:0000256" key="1">
    <source>
        <dbReference type="PROSITE-ProRule" id="PRU00110"/>
    </source>
</evidence>
<dbReference type="Gene3D" id="1.20.120.160">
    <property type="entry name" value="HPT domain"/>
    <property type="match status" value="1"/>
</dbReference>
<evidence type="ECO:0000313" key="3">
    <source>
        <dbReference type="EMBL" id="NNV57869.1"/>
    </source>
</evidence>
<dbReference type="GO" id="GO:0004672">
    <property type="term" value="F:protein kinase activity"/>
    <property type="evidence" value="ECO:0007669"/>
    <property type="project" value="UniProtKB-ARBA"/>
</dbReference>
<dbReference type="PROSITE" id="PS50894">
    <property type="entry name" value="HPT"/>
    <property type="match status" value="1"/>
</dbReference>
<evidence type="ECO:0000313" key="4">
    <source>
        <dbReference type="Proteomes" id="UP000598971"/>
    </source>
</evidence>
<proteinExistence type="predicted"/>
<keyword evidence="4" id="KW-1185">Reference proteome</keyword>
<comment type="caution">
    <text evidence="3">The sequence shown here is derived from an EMBL/GenBank/DDBJ whole genome shotgun (WGS) entry which is preliminary data.</text>
</comment>
<dbReference type="InterPro" id="IPR008207">
    <property type="entry name" value="Sig_transdc_His_kin_Hpt_dom"/>
</dbReference>
<keyword evidence="1" id="KW-0597">Phosphoprotein</keyword>
<dbReference type="InterPro" id="IPR036641">
    <property type="entry name" value="HPT_dom_sf"/>
</dbReference>
<feature type="modified residue" description="Phosphohistidine" evidence="1">
    <location>
        <position position="59"/>
    </location>
</feature>
<sequence>MTTAPRIYKLDRLNEIDNSDELFILSIVQVFLENAPITTNNLVLALNDNNLEMIYFWAHKLKSNINLFCIESIMTEIKNLEQFAKTNTNTDQIPGLVKLVNEVMQQAITEIKTDFKL</sequence>
<dbReference type="AlphaFoldDB" id="A0A8J8FK93"/>
<accession>A0A8J8FK93</accession>
<protein>
    <recommendedName>
        <fullName evidence="2">HPt domain-containing protein</fullName>
    </recommendedName>
</protein>
<evidence type="ECO:0000259" key="2">
    <source>
        <dbReference type="PROSITE" id="PS50894"/>
    </source>
</evidence>
<dbReference type="EMBL" id="WHPF01000020">
    <property type="protein sequence ID" value="NNV57869.1"/>
    <property type="molecule type" value="Genomic_DNA"/>
</dbReference>
<reference evidence="3" key="1">
    <citation type="submission" date="2019-10" db="EMBL/GenBank/DDBJ databases">
        <title>Draft genome sequence of Panacibacter sp. KCS-6.</title>
        <authorList>
            <person name="Yim K.J."/>
        </authorList>
    </citation>
    <scope>NUCLEOTIDE SEQUENCE</scope>
    <source>
        <strain evidence="3">KCS-6</strain>
    </source>
</reference>
<gene>
    <name evidence="3" type="ORF">GD597_20565</name>
</gene>
<organism evidence="3 4">
    <name type="scientific">Limnovirga soli</name>
    <dbReference type="NCBI Taxonomy" id="2656915"/>
    <lineage>
        <taxon>Bacteria</taxon>
        <taxon>Pseudomonadati</taxon>
        <taxon>Bacteroidota</taxon>
        <taxon>Chitinophagia</taxon>
        <taxon>Chitinophagales</taxon>
        <taxon>Chitinophagaceae</taxon>
        <taxon>Limnovirga</taxon>
    </lineage>
</organism>
<dbReference type="GO" id="GO:0000160">
    <property type="term" value="P:phosphorelay signal transduction system"/>
    <property type="evidence" value="ECO:0007669"/>
    <property type="project" value="InterPro"/>
</dbReference>
<dbReference type="RefSeq" id="WP_171609817.1">
    <property type="nucleotide sequence ID" value="NZ_WHPF01000020.1"/>
</dbReference>
<dbReference type="Proteomes" id="UP000598971">
    <property type="component" value="Unassembled WGS sequence"/>
</dbReference>
<dbReference type="SUPFAM" id="SSF47226">
    <property type="entry name" value="Histidine-containing phosphotransfer domain, HPT domain"/>
    <property type="match status" value="1"/>
</dbReference>